<organism evidence="1 2">
    <name type="scientific">Botrytis tulipae</name>
    <dbReference type="NCBI Taxonomy" id="87230"/>
    <lineage>
        <taxon>Eukaryota</taxon>
        <taxon>Fungi</taxon>
        <taxon>Dikarya</taxon>
        <taxon>Ascomycota</taxon>
        <taxon>Pezizomycotina</taxon>
        <taxon>Leotiomycetes</taxon>
        <taxon>Helotiales</taxon>
        <taxon>Sclerotiniaceae</taxon>
        <taxon>Botrytis</taxon>
    </lineage>
</organism>
<proteinExistence type="predicted"/>
<accession>A0A4Z1EYR9</accession>
<dbReference type="Proteomes" id="UP000297777">
    <property type="component" value="Unassembled WGS sequence"/>
</dbReference>
<reference evidence="1 2" key="1">
    <citation type="submission" date="2017-12" db="EMBL/GenBank/DDBJ databases">
        <title>Comparative genomics of Botrytis spp.</title>
        <authorList>
            <person name="Valero-Jimenez C.A."/>
            <person name="Tapia P."/>
            <person name="Veloso J."/>
            <person name="Silva-Moreno E."/>
            <person name="Staats M."/>
            <person name="Valdes J.H."/>
            <person name="Van Kan J.A.L."/>
        </authorList>
    </citation>
    <scope>NUCLEOTIDE SEQUENCE [LARGE SCALE GENOMIC DNA]</scope>
    <source>
        <strain evidence="1 2">Bt9001</strain>
    </source>
</reference>
<evidence type="ECO:0000313" key="1">
    <source>
        <dbReference type="EMBL" id="TGO15603.1"/>
    </source>
</evidence>
<comment type="caution">
    <text evidence="1">The sequence shown here is derived from an EMBL/GenBank/DDBJ whole genome shotgun (WGS) entry which is preliminary data.</text>
</comment>
<dbReference type="EMBL" id="PQXH01000038">
    <property type="protein sequence ID" value="TGO15603.1"/>
    <property type="molecule type" value="Genomic_DNA"/>
</dbReference>
<sequence>MHPIEKDHNLIPMALLNSAESPLEDYATLSSEISAIDKSTQQISNHDKKSIVDILPAELIADVMGHLGPTFGVVFGLTCHKVYDECKRQYPRSDALLLETRLWDKDSKEDVQHPLFRPSAQLHELLGDWMGSGDTTKYFYFRDLALGSSDLLMYCAIPGYYVGKFLRRDIYGEEADPSGHALRLLLLAWCAYVHIQRGWLQFRGDDEPPHYPSPLDMGGKAWIEEMGRIVSVYKNKEPGNIFIYIVRVAINVAHKEYGKVSSVIEARRKQLREQQKRLRAN</sequence>
<gene>
    <name evidence="1" type="ORF">BTUL_0038g00330</name>
</gene>
<dbReference type="OrthoDB" id="3509018at2759"/>
<evidence type="ECO:0000313" key="2">
    <source>
        <dbReference type="Proteomes" id="UP000297777"/>
    </source>
</evidence>
<dbReference type="AlphaFoldDB" id="A0A4Z1EYR9"/>
<keyword evidence="2" id="KW-1185">Reference proteome</keyword>
<name>A0A4Z1EYR9_9HELO</name>
<protein>
    <submittedName>
        <fullName evidence="1">Uncharacterized protein</fullName>
    </submittedName>
</protein>